<dbReference type="RefSeq" id="WP_283741854.1">
    <property type="nucleotide sequence ID" value="NZ_JASJEV010000013.1"/>
</dbReference>
<reference evidence="3 4" key="1">
    <citation type="submission" date="2023-05" db="EMBL/GenBank/DDBJ databases">
        <title>Chelatococcus sp. nov., a moderately thermophilic bacterium isolated from hot spring microbial mat.</title>
        <authorList>
            <person name="Hu C.-J."/>
            <person name="Li W.-J."/>
        </authorList>
    </citation>
    <scope>NUCLEOTIDE SEQUENCE [LARGE SCALE GENOMIC DNA]</scope>
    <source>
        <strain evidence="3 4">SYSU G07232</strain>
    </source>
</reference>
<comment type="caution">
    <text evidence="3">The sequence shown here is derived from an EMBL/GenBank/DDBJ whole genome shotgun (WGS) entry which is preliminary data.</text>
</comment>
<dbReference type="Proteomes" id="UP001321492">
    <property type="component" value="Unassembled WGS sequence"/>
</dbReference>
<organism evidence="3 4">
    <name type="scientific">Chelatococcus albus</name>
    <dbReference type="NCBI Taxonomy" id="3047466"/>
    <lineage>
        <taxon>Bacteria</taxon>
        <taxon>Pseudomonadati</taxon>
        <taxon>Pseudomonadota</taxon>
        <taxon>Alphaproteobacteria</taxon>
        <taxon>Hyphomicrobiales</taxon>
        <taxon>Chelatococcaceae</taxon>
        <taxon>Chelatococcus</taxon>
    </lineage>
</organism>
<evidence type="ECO:0000259" key="2">
    <source>
        <dbReference type="Pfam" id="PF08327"/>
    </source>
</evidence>
<feature type="domain" description="Activator of Hsp90 ATPase homologue 1/2-like C-terminal" evidence="2">
    <location>
        <begin position="23"/>
        <end position="158"/>
    </location>
</feature>
<name>A0ABT7AKG8_9HYPH</name>
<evidence type="ECO:0000313" key="3">
    <source>
        <dbReference type="EMBL" id="MDJ1159857.1"/>
    </source>
</evidence>
<gene>
    <name evidence="3" type="ORF">QNA08_16680</name>
</gene>
<evidence type="ECO:0000313" key="4">
    <source>
        <dbReference type="Proteomes" id="UP001321492"/>
    </source>
</evidence>
<dbReference type="InterPro" id="IPR023393">
    <property type="entry name" value="START-like_dom_sf"/>
</dbReference>
<sequence>MTAAAQIAPAGSDRELVLTRLIDAPREKLFRAWTDPELLKQWFAPLPYTTPVAELDVRPGGANLIVMRDPDGNDLPNRGIYLEVIENERLVITDAYTEAWVPSQKPFMTVILTFEDEGGRTRYTARVRHWTVADREAHEQMNFHEGWGQCTDQLAALVARL</sequence>
<dbReference type="InterPro" id="IPR013538">
    <property type="entry name" value="ASHA1/2-like_C"/>
</dbReference>
<accession>A0ABT7AKG8</accession>
<protein>
    <submittedName>
        <fullName evidence="3">SRPBCC family protein</fullName>
    </submittedName>
</protein>
<proteinExistence type="inferred from homology"/>
<keyword evidence="4" id="KW-1185">Reference proteome</keyword>
<comment type="similarity">
    <text evidence="1">Belongs to the AHA1 family.</text>
</comment>
<dbReference type="SUPFAM" id="SSF55961">
    <property type="entry name" value="Bet v1-like"/>
    <property type="match status" value="1"/>
</dbReference>
<dbReference type="CDD" id="cd08896">
    <property type="entry name" value="SRPBCC_CalC_Aha1-like_3"/>
    <property type="match status" value="1"/>
</dbReference>
<dbReference type="EMBL" id="JASJEV010000013">
    <property type="protein sequence ID" value="MDJ1159857.1"/>
    <property type="molecule type" value="Genomic_DNA"/>
</dbReference>
<dbReference type="Pfam" id="PF08327">
    <property type="entry name" value="AHSA1"/>
    <property type="match status" value="1"/>
</dbReference>
<evidence type="ECO:0000256" key="1">
    <source>
        <dbReference type="ARBA" id="ARBA00006817"/>
    </source>
</evidence>
<dbReference type="Gene3D" id="3.30.530.20">
    <property type="match status" value="1"/>
</dbReference>